<dbReference type="InterPro" id="IPR007420">
    <property type="entry name" value="DUF465"/>
</dbReference>
<protein>
    <submittedName>
        <fullName evidence="1">YdcH family protein</fullName>
    </submittedName>
</protein>
<dbReference type="Pfam" id="PF04325">
    <property type="entry name" value="DUF465"/>
    <property type="match status" value="1"/>
</dbReference>
<dbReference type="Gene3D" id="6.10.280.50">
    <property type="match status" value="1"/>
</dbReference>
<reference evidence="1 2" key="1">
    <citation type="submission" date="2024-09" db="EMBL/GenBank/DDBJ databases">
        <authorList>
            <person name="Sun Q."/>
            <person name="Mori K."/>
        </authorList>
    </citation>
    <scope>NUCLEOTIDE SEQUENCE [LARGE SCALE GENOMIC DNA]</scope>
    <source>
        <strain evidence="1 2">TBRC 5777</strain>
    </source>
</reference>
<organism evidence="1 2">
    <name type="scientific">Roseomonas elaeocarpi</name>
    <dbReference type="NCBI Taxonomy" id="907779"/>
    <lineage>
        <taxon>Bacteria</taxon>
        <taxon>Pseudomonadati</taxon>
        <taxon>Pseudomonadota</taxon>
        <taxon>Alphaproteobacteria</taxon>
        <taxon>Acetobacterales</taxon>
        <taxon>Roseomonadaceae</taxon>
        <taxon>Roseomonas</taxon>
    </lineage>
</organism>
<accession>A0ABV6JXL4</accession>
<sequence length="58" mass="6635">MHNAPRLRSLEDRHATLDAKLSAEALRPKPDEAELARLKKEKLRLKEEMERLRSAGSA</sequence>
<proteinExistence type="predicted"/>
<dbReference type="RefSeq" id="WP_377045057.1">
    <property type="nucleotide sequence ID" value="NZ_JBHLUN010000009.1"/>
</dbReference>
<dbReference type="EMBL" id="JBHLUN010000009">
    <property type="protein sequence ID" value="MFC0409303.1"/>
    <property type="molecule type" value="Genomic_DNA"/>
</dbReference>
<comment type="caution">
    <text evidence="1">The sequence shown here is derived from an EMBL/GenBank/DDBJ whole genome shotgun (WGS) entry which is preliminary data.</text>
</comment>
<gene>
    <name evidence="1" type="ORF">ACFFGY_13680</name>
</gene>
<evidence type="ECO:0000313" key="2">
    <source>
        <dbReference type="Proteomes" id="UP001589865"/>
    </source>
</evidence>
<evidence type="ECO:0000313" key="1">
    <source>
        <dbReference type="EMBL" id="MFC0409303.1"/>
    </source>
</evidence>
<dbReference type="InterPro" id="IPR038444">
    <property type="entry name" value="DUF465_sf"/>
</dbReference>
<keyword evidence="2" id="KW-1185">Reference proteome</keyword>
<name>A0ABV6JXL4_9PROT</name>
<dbReference type="Proteomes" id="UP001589865">
    <property type="component" value="Unassembled WGS sequence"/>
</dbReference>